<name>A0A0G0WWI3_9BACT</name>
<dbReference type="EMBL" id="LCAK01000003">
    <property type="protein sequence ID" value="KKR88810.1"/>
    <property type="molecule type" value="Genomic_DNA"/>
</dbReference>
<dbReference type="AlphaFoldDB" id="A0A0G0WWI3"/>
<reference evidence="1 2" key="1">
    <citation type="journal article" date="2015" name="Nature">
        <title>rRNA introns, odd ribosomes, and small enigmatic genomes across a large radiation of phyla.</title>
        <authorList>
            <person name="Brown C.T."/>
            <person name="Hug L.A."/>
            <person name="Thomas B.C."/>
            <person name="Sharon I."/>
            <person name="Castelle C.J."/>
            <person name="Singh A."/>
            <person name="Wilkins M.J."/>
            <person name="Williams K.H."/>
            <person name="Banfield J.F."/>
        </authorList>
    </citation>
    <scope>NUCLEOTIDE SEQUENCE [LARGE SCALE GENOMIC DNA]</scope>
</reference>
<accession>A0A0G0WWI3</accession>
<evidence type="ECO:0000313" key="2">
    <source>
        <dbReference type="Proteomes" id="UP000033918"/>
    </source>
</evidence>
<dbReference type="Proteomes" id="UP000033918">
    <property type="component" value="Unassembled WGS sequence"/>
</dbReference>
<sequence length="111" mass="13149">MEKFEQPKKEIEIVKQDIPLSDGRTAEAHYNIKNNKKEIKRFFIKDKEGKVLEFAEFENIDFMTPETIKQVFLNKGIALKKEEIEKMMPKLIKNDLDEMVSEIDEDNDIEN</sequence>
<proteinExistence type="predicted"/>
<evidence type="ECO:0000313" key="1">
    <source>
        <dbReference type="EMBL" id="KKR88810.1"/>
    </source>
</evidence>
<gene>
    <name evidence="1" type="ORF">UU38_C0003G0061</name>
</gene>
<protein>
    <submittedName>
        <fullName evidence="1">Uncharacterized protein</fullName>
    </submittedName>
</protein>
<organism evidence="1 2">
    <name type="scientific">Candidatus Wolfebacteria bacterium GW2011_GWB1_41_12</name>
    <dbReference type="NCBI Taxonomy" id="1619006"/>
    <lineage>
        <taxon>Bacteria</taxon>
        <taxon>Candidatus Wolfeibacteriota</taxon>
    </lineage>
</organism>
<comment type="caution">
    <text evidence="1">The sequence shown here is derived from an EMBL/GenBank/DDBJ whole genome shotgun (WGS) entry which is preliminary data.</text>
</comment>